<comment type="caution">
    <text evidence="1">The sequence shown here is derived from an EMBL/GenBank/DDBJ whole genome shotgun (WGS) entry which is preliminary data.</text>
</comment>
<reference evidence="1 2" key="1">
    <citation type="submission" date="2019-11" db="EMBL/GenBank/DDBJ databases">
        <title>Whole genome sequence of Oryza granulata.</title>
        <authorList>
            <person name="Li W."/>
        </authorList>
    </citation>
    <scope>NUCLEOTIDE SEQUENCE [LARGE SCALE GENOMIC DNA]</scope>
    <source>
        <strain evidence="2">cv. Menghai</strain>
        <tissue evidence="1">Leaf</tissue>
    </source>
</reference>
<proteinExistence type="predicted"/>
<evidence type="ECO:0000313" key="1">
    <source>
        <dbReference type="EMBL" id="KAF0888910.1"/>
    </source>
</evidence>
<dbReference type="AlphaFoldDB" id="A0A6G1BLW7"/>
<gene>
    <name evidence="1" type="ORF">E2562_020132</name>
</gene>
<accession>A0A6G1BLW7</accession>
<evidence type="ECO:0000313" key="2">
    <source>
        <dbReference type="Proteomes" id="UP000479710"/>
    </source>
</evidence>
<sequence length="59" mass="6601">MNKKSSWSSAGPVTCYYMVDLGGFFTAGRRCFDSGSDKLNLKDALLSRVPDENWVNFDC</sequence>
<organism evidence="1 2">
    <name type="scientific">Oryza meyeriana var. granulata</name>
    <dbReference type="NCBI Taxonomy" id="110450"/>
    <lineage>
        <taxon>Eukaryota</taxon>
        <taxon>Viridiplantae</taxon>
        <taxon>Streptophyta</taxon>
        <taxon>Embryophyta</taxon>
        <taxon>Tracheophyta</taxon>
        <taxon>Spermatophyta</taxon>
        <taxon>Magnoliopsida</taxon>
        <taxon>Liliopsida</taxon>
        <taxon>Poales</taxon>
        <taxon>Poaceae</taxon>
        <taxon>BOP clade</taxon>
        <taxon>Oryzoideae</taxon>
        <taxon>Oryzeae</taxon>
        <taxon>Oryzinae</taxon>
        <taxon>Oryza</taxon>
        <taxon>Oryza meyeriana</taxon>
    </lineage>
</organism>
<dbReference type="EMBL" id="SPHZ02000012">
    <property type="protein sequence ID" value="KAF0888910.1"/>
    <property type="molecule type" value="Genomic_DNA"/>
</dbReference>
<name>A0A6G1BLW7_9ORYZ</name>
<dbReference type="Proteomes" id="UP000479710">
    <property type="component" value="Unassembled WGS sequence"/>
</dbReference>
<keyword evidence="2" id="KW-1185">Reference proteome</keyword>
<protein>
    <submittedName>
        <fullName evidence="1">Uncharacterized protein</fullName>
    </submittedName>
</protein>